<keyword evidence="6" id="KW-1185">Reference proteome</keyword>
<evidence type="ECO:0000256" key="1">
    <source>
        <dbReference type="SAM" id="Phobius"/>
    </source>
</evidence>
<dbReference type="AlphaFoldDB" id="A0A5E4PER6"/>
<dbReference type="OrthoDB" id="6140187at2"/>
<dbReference type="EMBL" id="LR699119">
    <property type="protein sequence ID" value="VVC75105.1"/>
    <property type="molecule type" value="Genomic_DNA"/>
</dbReference>
<dbReference type="GO" id="GO:0006313">
    <property type="term" value="P:DNA transposition"/>
    <property type="evidence" value="ECO:0007669"/>
    <property type="project" value="InterPro"/>
</dbReference>
<reference evidence="3 6" key="1">
    <citation type="submission" date="2019-08" db="EMBL/GenBank/DDBJ databases">
        <authorList>
            <person name="Guy L."/>
        </authorList>
    </citation>
    <scope>NUCLEOTIDE SEQUENCE [LARGE SCALE GENOMIC DNA]</scope>
    <source>
        <strain evidence="3 6">SGT-108</strain>
    </source>
</reference>
<evidence type="ECO:0000313" key="4">
    <source>
        <dbReference type="EMBL" id="VVC76292.1"/>
    </source>
</evidence>
<evidence type="ECO:0000313" key="5">
    <source>
        <dbReference type="EMBL" id="VVC76491.1"/>
    </source>
</evidence>
<evidence type="ECO:0000259" key="2">
    <source>
        <dbReference type="Pfam" id="PF01609"/>
    </source>
</evidence>
<dbReference type="InterPro" id="IPR012337">
    <property type="entry name" value="RNaseH-like_sf"/>
</dbReference>
<proteinExistence type="predicted"/>
<dbReference type="EMBL" id="LR699119">
    <property type="protein sequence ID" value="VVC76491.1"/>
    <property type="molecule type" value="Genomic_DNA"/>
</dbReference>
<dbReference type="Proteomes" id="UP000324194">
    <property type="component" value="Chromosome 1"/>
</dbReference>
<keyword evidence="1" id="KW-1133">Transmembrane helix</keyword>
<dbReference type="KEGG" id="asip:AQUSIP_18040"/>
<feature type="transmembrane region" description="Helical" evidence="1">
    <location>
        <begin position="318"/>
        <end position="339"/>
    </location>
</feature>
<dbReference type="GO" id="GO:0003677">
    <property type="term" value="F:DNA binding"/>
    <property type="evidence" value="ECO:0007669"/>
    <property type="project" value="InterPro"/>
</dbReference>
<name>A0A5E4PER6_9COXI</name>
<dbReference type="KEGG" id="asip:AQUSIP_03810"/>
<dbReference type="InterPro" id="IPR047658">
    <property type="entry name" value="IS4-like_transpos"/>
</dbReference>
<feature type="domain" description="Transposase IS4-like" evidence="2">
    <location>
        <begin position="110"/>
        <end position="328"/>
    </location>
</feature>
<dbReference type="KEGG" id="asip:AQUSIP_16010"/>
<accession>A0A5E4PER6</accession>
<evidence type="ECO:0000313" key="3">
    <source>
        <dbReference type="EMBL" id="VVC75105.1"/>
    </source>
</evidence>
<dbReference type="SUPFAM" id="SSF53098">
    <property type="entry name" value="Ribonuclease H-like"/>
    <property type="match status" value="1"/>
</dbReference>
<dbReference type="PANTHER" id="PTHR35404">
    <property type="entry name" value="TRANSPOSASE OF TN10"/>
    <property type="match status" value="1"/>
</dbReference>
<dbReference type="Gene3D" id="3.90.350.10">
    <property type="entry name" value="Transposase Inhibitor Protein From Tn5, Chain A, domain 1"/>
    <property type="match status" value="1"/>
</dbReference>
<dbReference type="GO" id="GO:0004803">
    <property type="term" value="F:transposase activity"/>
    <property type="evidence" value="ECO:0007669"/>
    <property type="project" value="InterPro"/>
</dbReference>
<dbReference type="InterPro" id="IPR002559">
    <property type="entry name" value="Transposase_11"/>
</dbReference>
<dbReference type="NCBIfam" id="NF033591">
    <property type="entry name" value="transpos_IS4_2"/>
    <property type="match status" value="1"/>
</dbReference>
<sequence>MQGKKLLHKFMQESSFLHKKVLDTLTITCDGLLKAKKLSVTALGRAIASKTPDKHAIKRVDRLVSNPTLEEHRGCFYKALAEKVVPKTGWCPILVDTSCLTADSEFQLIRASLALDGRGFTLFEMAYRNGTLSQIYEIFLEKLNEVLPEEKGHVILISDAGFHNKWFHLVKKQKWDFIGRIRQDKHYTTADGKSFPCKSLHKIATLKPTHHGTVFLCKKSHNKAIICDLYSIRKKIKGRKMKTKKGAIKRGSYSKAFAKGQKEPWVLASSLPKNSFNPEQIVRLYSFRMQIEESFRDMKNNKYGFSFKNTLTRSVRRLNALMLIAAIVNFIVWSVGVMAEQKKWHLKCQSNTSKKRTLSLSYLGAIILKSTYFQIKTSEIENAIKNIIIPSDLNIMERQF</sequence>
<keyword evidence="1" id="KW-0812">Transmembrane</keyword>
<dbReference type="Pfam" id="PF01609">
    <property type="entry name" value="DDE_Tnp_1"/>
    <property type="match status" value="1"/>
</dbReference>
<protein>
    <recommendedName>
        <fullName evidence="2">Transposase IS4-like domain-containing protein</fullName>
    </recommendedName>
</protein>
<organism evidence="3 6">
    <name type="scientific">Aquicella siphonis</name>
    <dbReference type="NCBI Taxonomy" id="254247"/>
    <lineage>
        <taxon>Bacteria</taxon>
        <taxon>Pseudomonadati</taxon>
        <taxon>Pseudomonadota</taxon>
        <taxon>Gammaproteobacteria</taxon>
        <taxon>Legionellales</taxon>
        <taxon>Coxiellaceae</taxon>
        <taxon>Aquicella</taxon>
    </lineage>
</organism>
<evidence type="ECO:0000313" key="6">
    <source>
        <dbReference type="Proteomes" id="UP000324194"/>
    </source>
</evidence>
<dbReference type="RefSeq" id="WP_148338104.1">
    <property type="nucleotide sequence ID" value="NZ_LR699119.1"/>
</dbReference>
<gene>
    <name evidence="3" type="ORF">AQUSIP_03810</name>
    <name evidence="4" type="ORF">AQUSIP_16010</name>
    <name evidence="5" type="ORF">AQUSIP_18040</name>
</gene>
<dbReference type="PANTHER" id="PTHR35404:SF8">
    <property type="entry name" value="TRANSPOSASE OF TN10"/>
    <property type="match status" value="1"/>
</dbReference>
<keyword evidence="1" id="KW-0472">Membrane</keyword>
<dbReference type="EMBL" id="LR699119">
    <property type="protein sequence ID" value="VVC76292.1"/>
    <property type="molecule type" value="Genomic_DNA"/>
</dbReference>